<proteinExistence type="predicted"/>
<accession>A0A552UHM0</accession>
<comment type="caution">
    <text evidence="1">The sequence shown here is derived from an EMBL/GenBank/DDBJ whole genome shotgun (WGS) entry which is preliminary data.</text>
</comment>
<gene>
    <name evidence="1" type="ORF">FMM06_06180</name>
</gene>
<dbReference type="EMBL" id="VJWA01000001">
    <property type="protein sequence ID" value="TRW17723.1"/>
    <property type="molecule type" value="Genomic_DNA"/>
</dbReference>
<evidence type="ECO:0000313" key="1">
    <source>
        <dbReference type="EMBL" id="TRW17723.1"/>
    </source>
</evidence>
<name>A0A552UHM0_9SPHN</name>
<evidence type="ECO:0000313" key="2">
    <source>
        <dbReference type="Proteomes" id="UP000317894"/>
    </source>
</evidence>
<reference evidence="1 2" key="1">
    <citation type="submission" date="2019-07" db="EMBL/GenBank/DDBJ databases">
        <title>Novel species isolated from glacier.</title>
        <authorList>
            <person name="Liu Q."/>
            <person name="Xin Y.-H."/>
        </authorList>
    </citation>
    <scope>NUCLEOTIDE SEQUENCE [LARGE SCALE GENOMIC DNA]</scope>
    <source>
        <strain evidence="1 2">LB1R16</strain>
    </source>
</reference>
<dbReference type="RefSeq" id="WP_144236415.1">
    <property type="nucleotide sequence ID" value="NZ_VJWA01000001.1"/>
</dbReference>
<dbReference type="AlphaFoldDB" id="A0A552UHM0"/>
<dbReference type="Proteomes" id="UP000317894">
    <property type="component" value="Unassembled WGS sequence"/>
</dbReference>
<sequence length="126" mass="14227">MAGPVRSLDDLSNKGADLVIACRACGHDRTVAIEQVMAVFFRRRWSTDWSAAHQRFRCRKCGSKDVRLGVDFYGYAVRRQRRPAALAAVPVTLKPGLHPPPPGVSLSEWNRATERERKRLVDRARS</sequence>
<organism evidence="1 2">
    <name type="scientific">Glacieibacterium frigidum</name>
    <dbReference type="NCBI Taxonomy" id="2593303"/>
    <lineage>
        <taxon>Bacteria</taxon>
        <taxon>Pseudomonadati</taxon>
        <taxon>Pseudomonadota</taxon>
        <taxon>Alphaproteobacteria</taxon>
        <taxon>Sphingomonadales</taxon>
        <taxon>Sphingosinicellaceae</taxon>
        <taxon>Glacieibacterium</taxon>
    </lineage>
</organism>
<dbReference type="OrthoDB" id="7560532at2"/>
<protein>
    <submittedName>
        <fullName evidence="1">Uncharacterized protein</fullName>
    </submittedName>
</protein>
<keyword evidence="2" id="KW-1185">Reference proteome</keyword>